<dbReference type="PANTHER" id="PTHR48084">
    <property type="entry name" value="2-OXOGLUTARATE OXIDOREDUCTASE SUBUNIT KORB-RELATED"/>
    <property type="match status" value="1"/>
</dbReference>
<keyword evidence="5" id="KW-1185">Reference proteome</keyword>
<dbReference type="InterPro" id="IPR011896">
    <property type="entry name" value="OFOB"/>
</dbReference>
<name>A0A4P7P322_9GAMM</name>
<dbReference type="InterPro" id="IPR011766">
    <property type="entry name" value="TPP_enzyme_TPP-bd"/>
</dbReference>
<reference evidence="4 5" key="1">
    <citation type="submission" date="2018-08" db="EMBL/GenBank/DDBJ databases">
        <title>Horizontal acquisition of hydrogen conversion ability and other habitat adaptations in Hydrogenovibrio crunogenus strains.</title>
        <authorList>
            <person name="Gonnella G."/>
            <person name="Adam N."/>
            <person name="Perner M."/>
        </authorList>
    </citation>
    <scope>NUCLEOTIDE SEQUENCE [LARGE SCALE GENOMIC DNA]</scope>
    <source>
        <strain evidence="4 5">SP-41</strain>
    </source>
</reference>
<dbReference type="GO" id="GO:0030976">
    <property type="term" value="F:thiamine pyrophosphate binding"/>
    <property type="evidence" value="ECO:0007669"/>
    <property type="project" value="InterPro"/>
</dbReference>
<organism evidence="4 5">
    <name type="scientific">Hydrogenovibrio crunogenus</name>
    <dbReference type="NCBI Taxonomy" id="39765"/>
    <lineage>
        <taxon>Bacteria</taxon>
        <taxon>Pseudomonadati</taxon>
        <taxon>Pseudomonadota</taxon>
        <taxon>Gammaproteobacteria</taxon>
        <taxon>Thiotrichales</taxon>
        <taxon>Piscirickettsiaceae</taxon>
        <taxon>Hydrogenovibrio</taxon>
    </lineage>
</organism>
<protein>
    <submittedName>
        <fullName evidence="4">2-oxoglutarate oxidoreductase subunit KorB</fullName>
        <ecNumber evidence="4">1.2.7.3</ecNumber>
    </submittedName>
</protein>
<keyword evidence="2 4" id="KW-0560">Oxidoreductase</keyword>
<comment type="cofactor">
    <cofactor evidence="1">
        <name>[4Fe-4S] cluster</name>
        <dbReference type="ChEBI" id="CHEBI:49883"/>
    </cofactor>
</comment>
<evidence type="ECO:0000256" key="2">
    <source>
        <dbReference type="ARBA" id="ARBA00023002"/>
    </source>
</evidence>
<dbReference type="InterPro" id="IPR029061">
    <property type="entry name" value="THDP-binding"/>
</dbReference>
<dbReference type="InterPro" id="IPR051457">
    <property type="entry name" value="2-oxoacid:Fd_oxidoreductase"/>
</dbReference>
<gene>
    <name evidence="4" type="primary">korB</name>
    <name evidence="4" type="ORF">GHNINEIG_01803</name>
</gene>
<feature type="domain" description="Thiamine pyrophosphate enzyme TPP-binding" evidence="3">
    <location>
        <begin position="63"/>
        <end position="210"/>
    </location>
</feature>
<dbReference type="GO" id="GO:0047553">
    <property type="term" value="F:2-oxoglutarate synthase activity"/>
    <property type="evidence" value="ECO:0007669"/>
    <property type="project" value="UniProtKB-EC"/>
</dbReference>
<dbReference type="Proteomes" id="UP000296201">
    <property type="component" value="Chromosome"/>
</dbReference>
<dbReference type="EMBL" id="CP032096">
    <property type="protein sequence ID" value="QBZ83742.1"/>
    <property type="molecule type" value="Genomic_DNA"/>
</dbReference>
<dbReference type="GO" id="GO:0044281">
    <property type="term" value="P:small molecule metabolic process"/>
    <property type="evidence" value="ECO:0007669"/>
    <property type="project" value="UniProtKB-ARBA"/>
</dbReference>
<dbReference type="AlphaFoldDB" id="A0A4P7P322"/>
<dbReference type="OrthoDB" id="9775140at2"/>
<accession>A0A4P7P322</accession>
<proteinExistence type="predicted"/>
<dbReference type="EC" id="1.2.7.3" evidence="4"/>
<evidence type="ECO:0000259" key="3">
    <source>
        <dbReference type="Pfam" id="PF02775"/>
    </source>
</evidence>
<dbReference type="GO" id="GO:0045333">
    <property type="term" value="P:cellular respiration"/>
    <property type="evidence" value="ECO:0007669"/>
    <property type="project" value="UniProtKB-ARBA"/>
</dbReference>
<dbReference type="NCBIfam" id="TIGR02177">
    <property type="entry name" value="PorB_KorB"/>
    <property type="match status" value="1"/>
</dbReference>
<dbReference type="CDD" id="cd03375">
    <property type="entry name" value="TPP_OGFOR"/>
    <property type="match status" value="1"/>
</dbReference>
<evidence type="ECO:0000256" key="1">
    <source>
        <dbReference type="ARBA" id="ARBA00001966"/>
    </source>
</evidence>
<evidence type="ECO:0000313" key="5">
    <source>
        <dbReference type="Proteomes" id="UP000296201"/>
    </source>
</evidence>
<dbReference type="PANTHER" id="PTHR48084:SF4">
    <property type="entry name" value="2-OXOGLUTARATE OXIDOREDUCTASE SUBUNIT KORB"/>
    <property type="match status" value="1"/>
</dbReference>
<dbReference type="RefSeq" id="WP_135796338.1">
    <property type="nucleotide sequence ID" value="NZ_CP032096.1"/>
</dbReference>
<dbReference type="Pfam" id="PF02775">
    <property type="entry name" value="TPP_enzyme_C"/>
    <property type="match status" value="1"/>
</dbReference>
<dbReference type="Gene3D" id="3.40.50.970">
    <property type="match status" value="1"/>
</dbReference>
<sequence>MTHSASATLEKIAVKTVKPTEYLSNIHPVWCPGCGHFFILRALTKALAWLKLPKEQIGLVSGIGCSSRLPAYLNVYGFHGVHGRALALASGLKANRPDLTVLVAGGDGDGYSIGGNHFIHACRRNMDMTYIVMDNEVYGMTKGQPSPTTPSEWQSKLTPQGTGVARFNPLGIALASGASFIARGFSGDPNGLTKLMTEAIQHKGFSLIEIKSPCVTFRPEEKEWQKSMRSLNIAPSSNPAEAAKAIYSSDGFDTGIFYQADLPVYEPTHTPCNNPEEILSDIEKELCI</sequence>
<dbReference type="SUPFAM" id="SSF52518">
    <property type="entry name" value="Thiamin diphosphate-binding fold (THDP-binding)"/>
    <property type="match status" value="1"/>
</dbReference>
<evidence type="ECO:0000313" key="4">
    <source>
        <dbReference type="EMBL" id="QBZ83742.1"/>
    </source>
</evidence>